<keyword evidence="2" id="KW-1133">Transmembrane helix</keyword>
<keyword evidence="2" id="KW-0472">Membrane</keyword>
<dbReference type="EMBL" id="BAABLM010000001">
    <property type="protein sequence ID" value="GAA4664047.1"/>
    <property type="molecule type" value="Genomic_DNA"/>
</dbReference>
<reference evidence="4" key="1">
    <citation type="journal article" date="2019" name="Int. J. Syst. Evol. Microbiol.">
        <title>The Global Catalogue of Microorganisms (GCM) 10K type strain sequencing project: providing services to taxonomists for standard genome sequencing and annotation.</title>
        <authorList>
            <consortium name="The Broad Institute Genomics Platform"/>
            <consortium name="The Broad Institute Genome Sequencing Center for Infectious Disease"/>
            <person name="Wu L."/>
            <person name="Ma J."/>
        </authorList>
    </citation>
    <scope>NUCLEOTIDE SEQUENCE [LARGE SCALE GENOMIC DNA]</scope>
    <source>
        <strain evidence="4">JCM 18956</strain>
    </source>
</reference>
<protein>
    <submittedName>
        <fullName evidence="3">Uncharacterized protein</fullName>
    </submittedName>
</protein>
<feature type="transmembrane region" description="Helical" evidence="2">
    <location>
        <begin position="56"/>
        <end position="80"/>
    </location>
</feature>
<accession>A0ABP8VHW0</accession>
<dbReference type="Proteomes" id="UP001501295">
    <property type="component" value="Unassembled WGS sequence"/>
</dbReference>
<name>A0ABP8VHW0_9MICO</name>
<evidence type="ECO:0000256" key="2">
    <source>
        <dbReference type="SAM" id="Phobius"/>
    </source>
</evidence>
<keyword evidence="2" id="KW-0812">Transmembrane</keyword>
<keyword evidence="4" id="KW-1185">Reference proteome</keyword>
<evidence type="ECO:0000313" key="3">
    <source>
        <dbReference type="EMBL" id="GAA4664047.1"/>
    </source>
</evidence>
<sequence>MSITTASRPSKINIPRMVLWLASLVVAVVGYFLMTTSNSKEAALYVSGKADYPKLFAAQSGSTIGGLLIAAGVIGALLALTSMAITRHMASPIAGDARAADFAPADFDEADFDEADAEPAPVVPAAEPAPVAPDAGPAAR</sequence>
<feature type="region of interest" description="Disordered" evidence="1">
    <location>
        <begin position="113"/>
        <end position="140"/>
    </location>
</feature>
<feature type="transmembrane region" description="Helical" evidence="2">
    <location>
        <begin position="17"/>
        <end position="36"/>
    </location>
</feature>
<evidence type="ECO:0000256" key="1">
    <source>
        <dbReference type="SAM" id="MobiDB-lite"/>
    </source>
</evidence>
<organism evidence="3 4">
    <name type="scientific">Frondihabitans cladoniiphilus</name>
    <dbReference type="NCBI Taxonomy" id="715785"/>
    <lineage>
        <taxon>Bacteria</taxon>
        <taxon>Bacillati</taxon>
        <taxon>Actinomycetota</taxon>
        <taxon>Actinomycetes</taxon>
        <taxon>Micrococcales</taxon>
        <taxon>Microbacteriaceae</taxon>
        <taxon>Frondihabitans</taxon>
    </lineage>
</organism>
<proteinExistence type="predicted"/>
<gene>
    <name evidence="3" type="ORF">GCM10025780_00980</name>
</gene>
<evidence type="ECO:0000313" key="4">
    <source>
        <dbReference type="Proteomes" id="UP001501295"/>
    </source>
</evidence>
<feature type="compositionally biased region" description="Low complexity" evidence="1">
    <location>
        <begin position="118"/>
        <end position="140"/>
    </location>
</feature>
<dbReference type="RefSeq" id="WP_345371966.1">
    <property type="nucleotide sequence ID" value="NZ_BAABLM010000001.1"/>
</dbReference>
<comment type="caution">
    <text evidence="3">The sequence shown here is derived from an EMBL/GenBank/DDBJ whole genome shotgun (WGS) entry which is preliminary data.</text>
</comment>